<protein>
    <submittedName>
        <fullName evidence="5">RED-like protein, putative</fullName>
    </submittedName>
</protein>
<dbReference type="InterPro" id="IPR039896">
    <property type="entry name" value="Red-like"/>
</dbReference>
<organism evidence="5 6">
    <name type="scientific">Plasmodium relictum</name>
    <dbReference type="NCBI Taxonomy" id="85471"/>
    <lineage>
        <taxon>Eukaryota</taxon>
        <taxon>Sar</taxon>
        <taxon>Alveolata</taxon>
        <taxon>Apicomplexa</taxon>
        <taxon>Aconoidasida</taxon>
        <taxon>Haemosporida</taxon>
        <taxon>Plasmodiidae</taxon>
        <taxon>Plasmodium</taxon>
        <taxon>Plasmodium (Haemamoeba)</taxon>
    </lineage>
</organism>
<evidence type="ECO:0000256" key="2">
    <source>
        <dbReference type="ARBA" id="ARBA00023242"/>
    </source>
</evidence>
<evidence type="ECO:0000313" key="5">
    <source>
        <dbReference type="EMBL" id="CRH02316.1"/>
    </source>
</evidence>
<evidence type="ECO:0000313" key="6">
    <source>
        <dbReference type="Proteomes" id="UP000220158"/>
    </source>
</evidence>
<dbReference type="Proteomes" id="UP000220158">
    <property type="component" value="Chromosome 14"/>
</dbReference>
<dbReference type="GO" id="GO:0005634">
    <property type="term" value="C:nucleus"/>
    <property type="evidence" value="ECO:0007669"/>
    <property type="project" value="UniProtKB-SubCell"/>
</dbReference>
<reference evidence="5 6" key="1">
    <citation type="submission" date="2015-04" db="EMBL/GenBank/DDBJ databases">
        <authorList>
            <consortium name="Pathogen Informatics"/>
        </authorList>
    </citation>
    <scope>NUCLEOTIDE SEQUENCE [LARGE SCALE GENOMIC DNA]</scope>
    <source>
        <strain evidence="5 6">SGS1</strain>
    </source>
</reference>
<keyword evidence="6" id="KW-1185">Reference proteome</keyword>
<evidence type="ECO:0000256" key="1">
    <source>
        <dbReference type="ARBA" id="ARBA00004123"/>
    </source>
</evidence>
<name>A0A1J1HEK6_PLARL</name>
<dbReference type="KEGG" id="prel:PRELSG_1404600"/>
<dbReference type="AlphaFoldDB" id="A0A1J1HEK6"/>
<sequence>MSTELTNNDFRLIFDKYEKEKKEKENKLLLKEEKKLKRKQKYLIKKKKNEEKSEKRYRDRAEERRKGIMKDVKDATVLYNNVNNTIDESKYMGGDIEHTHLVKGLDFLLLNKVRNKLIDKISLEKEKIKGNKINTSNQIPNFLNSESKYIYKYFFLYENPHHINFKKKIEKISDNIMNNMKFKNFNKNIHSFNYKYNIDMNIDKNDIPIKYIYNVDDIKTNYTYYMKDSFLNEIDLCFKWHMQNKKKKKNERLSKRPLTNFLKGEQISDEHIDIFKNDDETYDKNLKKIENSSNIMDNNYNYSNINKIKEININVNDNEDIKKNKNEINKENLSKIDKNTEKNIKLFDSENTFKTNNQFLNEKKNSLIKNIFTDTYEECYPGY</sequence>
<comment type="subcellular location">
    <subcellularLocation>
        <location evidence="1">Nucleus</location>
    </subcellularLocation>
</comment>
<feature type="region of interest" description="Disordered" evidence="3">
    <location>
        <begin position="41"/>
        <end position="62"/>
    </location>
</feature>
<proteinExistence type="predicted"/>
<dbReference type="OMA" id="RYMGGDE"/>
<gene>
    <name evidence="5" type="ORF">PRELSG_1404600</name>
</gene>
<feature type="compositionally biased region" description="Basic and acidic residues" evidence="3">
    <location>
        <begin position="48"/>
        <end position="62"/>
    </location>
</feature>
<dbReference type="VEuPathDB" id="PlasmoDB:PRELSG_1404600"/>
<evidence type="ECO:0000256" key="3">
    <source>
        <dbReference type="SAM" id="MobiDB-lite"/>
    </source>
</evidence>
<dbReference type="GeneID" id="39738476"/>
<dbReference type="RefSeq" id="XP_028534837.1">
    <property type="nucleotide sequence ID" value="XM_028679088.1"/>
</dbReference>
<dbReference type="Pfam" id="PF07808">
    <property type="entry name" value="RED_N"/>
    <property type="match status" value="1"/>
</dbReference>
<dbReference type="PANTHER" id="PTHR12765">
    <property type="entry name" value="RED PROTEIN IK FACTOR CYTOKINE IK"/>
    <property type="match status" value="1"/>
</dbReference>
<evidence type="ECO:0000259" key="4">
    <source>
        <dbReference type="Pfam" id="PF07808"/>
    </source>
</evidence>
<dbReference type="EMBL" id="LN835309">
    <property type="protein sequence ID" value="CRH02316.1"/>
    <property type="molecule type" value="Genomic_DNA"/>
</dbReference>
<keyword evidence="2" id="KW-0539">Nucleus</keyword>
<dbReference type="InterPro" id="IPR012916">
    <property type="entry name" value="RED_N"/>
</dbReference>
<dbReference type="OrthoDB" id="3366823at2759"/>
<feature type="domain" description="RED-like N-terminal" evidence="4">
    <location>
        <begin position="83"/>
        <end position="250"/>
    </location>
</feature>
<accession>A0A1J1HEK6</accession>